<evidence type="ECO:0000313" key="4">
    <source>
        <dbReference type="Proteomes" id="UP000664169"/>
    </source>
</evidence>
<organism evidence="3 4">
    <name type="scientific">Gomphillus americanus</name>
    <dbReference type="NCBI Taxonomy" id="1940652"/>
    <lineage>
        <taxon>Eukaryota</taxon>
        <taxon>Fungi</taxon>
        <taxon>Dikarya</taxon>
        <taxon>Ascomycota</taxon>
        <taxon>Pezizomycotina</taxon>
        <taxon>Lecanoromycetes</taxon>
        <taxon>OSLEUM clade</taxon>
        <taxon>Ostropomycetidae</taxon>
        <taxon>Ostropales</taxon>
        <taxon>Graphidaceae</taxon>
        <taxon>Gomphilloideae</taxon>
        <taxon>Gomphillus</taxon>
    </lineage>
</organism>
<evidence type="ECO:0000259" key="2">
    <source>
        <dbReference type="PROSITE" id="PS50053"/>
    </source>
</evidence>
<evidence type="ECO:0000256" key="1">
    <source>
        <dbReference type="SAM" id="MobiDB-lite"/>
    </source>
</evidence>
<dbReference type="PANTHER" id="PTHR13609">
    <property type="entry name" value="UBIQUITIN DOMAIN CONTAINING 1 PROTEIN-RELATED"/>
    <property type="match status" value="1"/>
</dbReference>
<dbReference type="Pfam" id="PF16455">
    <property type="entry name" value="UBD"/>
    <property type="match status" value="1"/>
</dbReference>
<reference evidence="3" key="1">
    <citation type="submission" date="2021-03" db="EMBL/GenBank/DDBJ databases">
        <authorList>
            <person name="Tagirdzhanova G."/>
        </authorList>
    </citation>
    <scope>NUCLEOTIDE SEQUENCE</scope>
</reference>
<dbReference type="InterPro" id="IPR032752">
    <property type="entry name" value="DC-UbP/UBTD2_N"/>
</dbReference>
<dbReference type="AlphaFoldDB" id="A0A8H3EHW8"/>
<evidence type="ECO:0000313" key="3">
    <source>
        <dbReference type="EMBL" id="CAF9905613.1"/>
    </source>
</evidence>
<accession>A0A8H3EHW8</accession>
<dbReference type="OrthoDB" id="1640476at2759"/>
<dbReference type="InterPro" id="IPR039869">
    <property type="entry name" value="UBTD1/2"/>
</dbReference>
<comment type="caution">
    <text evidence="3">The sequence shown here is derived from an EMBL/GenBank/DDBJ whole genome shotgun (WGS) entry which is preliminary data.</text>
</comment>
<protein>
    <recommendedName>
        <fullName evidence="2">Ubiquitin-like domain-containing protein</fullName>
    </recommendedName>
</protein>
<dbReference type="InterPro" id="IPR038169">
    <property type="entry name" value="DC-UbP/UBTD2_N_sf"/>
</dbReference>
<dbReference type="Gene3D" id="1.20.225.20">
    <property type="entry name" value="Ub domain-containing protein, DC-UbP/UBTD2, N-terminal domain"/>
    <property type="match status" value="1"/>
</dbReference>
<dbReference type="Proteomes" id="UP000664169">
    <property type="component" value="Unassembled WGS sequence"/>
</dbReference>
<dbReference type="Gene3D" id="3.10.20.90">
    <property type="entry name" value="Phosphatidylinositol 3-kinase Catalytic Subunit, Chain A, domain 1"/>
    <property type="match status" value="1"/>
</dbReference>
<feature type="region of interest" description="Disordered" evidence="1">
    <location>
        <begin position="1"/>
        <end position="56"/>
    </location>
</feature>
<feature type="compositionally biased region" description="Polar residues" evidence="1">
    <location>
        <begin position="1"/>
        <end position="28"/>
    </location>
</feature>
<keyword evidence="4" id="KW-1185">Reference proteome</keyword>
<feature type="domain" description="Ubiquitin-like" evidence="2">
    <location>
        <begin position="199"/>
        <end position="273"/>
    </location>
</feature>
<proteinExistence type="predicted"/>
<dbReference type="SMART" id="SM00213">
    <property type="entry name" value="UBQ"/>
    <property type="match status" value="1"/>
</dbReference>
<name>A0A8H3EHW8_9LECA</name>
<feature type="compositionally biased region" description="Low complexity" evidence="1">
    <location>
        <begin position="35"/>
        <end position="48"/>
    </location>
</feature>
<dbReference type="EMBL" id="CAJPDQ010000002">
    <property type="protein sequence ID" value="CAF9905613.1"/>
    <property type="molecule type" value="Genomic_DNA"/>
</dbReference>
<gene>
    <name evidence="3" type="ORF">GOMPHAMPRED_003287</name>
</gene>
<dbReference type="InterPro" id="IPR000626">
    <property type="entry name" value="Ubiquitin-like_dom"/>
</dbReference>
<dbReference type="Pfam" id="PF00240">
    <property type="entry name" value="ubiquitin"/>
    <property type="match status" value="1"/>
</dbReference>
<sequence length="273" mass="29779">MGCCSSRASATGHSTPYATNQAHANSATPIAAQGQSPRLSTSSRQSTQYRRHLSPAARFNEPLKVHTYVSKKSWTQSRLERERRDFFDTRTSGRPEVWSCIRSAAELFRQGDVDTAQMMINASGLTVPTGDMVEGVYDSQGAYYQLPEWAVADPVNIQRDEDGDAKDTSTLKTDPVIESENSKKVGKGKGRAPPAGEGVSLKARLSDRATDIVLTVYKTDSINDIVEKIKEEAGVTAKVRLAYLGRILPETQSLEASGWKEGHVINAMVFAPG</sequence>
<dbReference type="InterPro" id="IPR029071">
    <property type="entry name" value="Ubiquitin-like_domsf"/>
</dbReference>
<dbReference type="SUPFAM" id="SSF54236">
    <property type="entry name" value="Ubiquitin-like"/>
    <property type="match status" value="1"/>
</dbReference>
<dbReference type="PROSITE" id="PS50053">
    <property type="entry name" value="UBIQUITIN_2"/>
    <property type="match status" value="1"/>
</dbReference>